<dbReference type="SUPFAM" id="SSF46785">
    <property type="entry name" value="Winged helix' DNA-binding domain"/>
    <property type="match status" value="1"/>
</dbReference>
<dbReference type="PRINTS" id="PR00598">
    <property type="entry name" value="HTHMARR"/>
</dbReference>
<dbReference type="AlphaFoldDB" id="A0A1F6C9L5"/>
<gene>
    <name evidence="2" type="ORF">A3F84_05750</name>
</gene>
<dbReference type="Pfam" id="PF01047">
    <property type="entry name" value="MarR"/>
    <property type="match status" value="1"/>
</dbReference>
<protein>
    <submittedName>
        <fullName evidence="2">MarR family transcriptional regulator</fullName>
    </submittedName>
</protein>
<dbReference type="InterPro" id="IPR039422">
    <property type="entry name" value="MarR/SlyA-like"/>
</dbReference>
<dbReference type="InterPro" id="IPR036390">
    <property type="entry name" value="WH_DNA-bd_sf"/>
</dbReference>
<feature type="domain" description="HTH marR-type" evidence="1">
    <location>
        <begin position="14"/>
        <end position="146"/>
    </location>
</feature>
<dbReference type="SMART" id="SM00347">
    <property type="entry name" value="HTH_MARR"/>
    <property type="match status" value="1"/>
</dbReference>
<comment type="caution">
    <text evidence="2">The sequence shown here is derived from an EMBL/GenBank/DDBJ whole genome shotgun (WGS) entry which is preliminary data.</text>
</comment>
<evidence type="ECO:0000313" key="3">
    <source>
        <dbReference type="Proteomes" id="UP000178606"/>
    </source>
</evidence>
<dbReference type="Gene3D" id="1.10.10.10">
    <property type="entry name" value="Winged helix-like DNA-binding domain superfamily/Winged helix DNA-binding domain"/>
    <property type="match status" value="1"/>
</dbReference>
<dbReference type="InterPro" id="IPR000835">
    <property type="entry name" value="HTH_MarR-typ"/>
</dbReference>
<dbReference type="PANTHER" id="PTHR33164:SF101">
    <property type="entry name" value="TRANSCRIPTIONAL REPRESSOR MPRA"/>
    <property type="match status" value="1"/>
</dbReference>
<dbReference type="InterPro" id="IPR036388">
    <property type="entry name" value="WH-like_DNA-bd_sf"/>
</dbReference>
<dbReference type="GO" id="GO:0003700">
    <property type="term" value="F:DNA-binding transcription factor activity"/>
    <property type="evidence" value="ECO:0007669"/>
    <property type="project" value="InterPro"/>
</dbReference>
<reference evidence="2 3" key="1">
    <citation type="journal article" date="2016" name="Nat. Commun.">
        <title>Thousands of microbial genomes shed light on interconnected biogeochemical processes in an aquifer system.</title>
        <authorList>
            <person name="Anantharaman K."/>
            <person name="Brown C.T."/>
            <person name="Hug L.A."/>
            <person name="Sharon I."/>
            <person name="Castelle C.J."/>
            <person name="Probst A.J."/>
            <person name="Thomas B.C."/>
            <person name="Singh A."/>
            <person name="Wilkins M.J."/>
            <person name="Karaoz U."/>
            <person name="Brodie E.L."/>
            <person name="Williams K.H."/>
            <person name="Hubbard S.S."/>
            <person name="Banfield J.F."/>
        </authorList>
    </citation>
    <scope>NUCLEOTIDE SEQUENCE [LARGE SCALE GENOMIC DNA]</scope>
    <source>
        <strain evidence="3">RIFCSPLOWO2_12_FULL_64_10</strain>
    </source>
</reference>
<dbReference type="PANTHER" id="PTHR33164">
    <property type="entry name" value="TRANSCRIPTIONAL REGULATOR, MARR FAMILY"/>
    <property type="match status" value="1"/>
</dbReference>
<sequence>MGTHYKGTEEEVRALDTFIKLLRAAESTTARLSRHMAAHRLTVSQFGAMEALLHLGPLCQCDLGKKLLKSSGNITMVVDNLEKQGFVERRREVEDRRFVTVHLTDKGQRFIAEIFPRHVAAIVEEMGALTPPEQEDLGRLCRKLGRREGDKKST</sequence>
<accession>A0A1F6C9L5</accession>
<name>A0A1F6C9L5_HANXR</name>
<dbReference type="Proteomes" id="UP000178606">
    <property type="component" value="Unassembled WGS sequence"/>
</dbReference>
<organism evidence="2 3">
    <name type="scientific">Handelsmanbacteria sp. (strain RIFCSPLOWO2_12_FULL_64_10)</name>
    <dbReference type="NCBI Taxonomy" id="1817868"/>
    <lineage>
        <taxon>Bacteria</taxon>
        <taxon>Candidatus Handelsmaniibacteriota</taxon>
    </lineage>
</organism>
<dbReference type="PROSITE" id="PS50995">
    <property type="entry name" value="HTH_MARR_2"/>
    <property type="match status" value="1"/>
</dbReference>
<evidence type="ECO:0000259" key="1">
    <source>
        <dbReference type="PROSITE" id="PS50995"/>
    </source>
</evidence>
<evidence type="ECO:0000313" key="2">
    <source>
        <dbReference type="EMBL" id="OGG45826.1"/>
    </source>
</evidence>
<dbReference type="GO" id="GO:0006950">
    <property type="term" value="P:response to stress"/>
    <property type="evidence" value="ECO:0007669"/>
    <property type="project" value="TreeGrafter"/>
</dbReference>
<dbReference type="EMBL" id="MFKF01000365">
    <property type="protein sequence ID" value="OGG45826.1"/>
    <property type="molecule type" value="Genomic_DNA"/>
</dbReference>
<proteinExistence type="predicted"/>